<dbReference type="InterPro" id="IPR056798">
    <property type="entry name" value="ADH_Fe_C"/>
</dbReference>
<sequence length="390" mass="40835">MAVRPTVARTPELYAGEGVFDLFPRLVAERGWRKVFLCTGMSSFDGLEPVQEALREIERNGVEWERYPIHGEPSPQVVDEGVRRAREMGAEVVVAVGGGSVLDTGKAVSAGLFLEGSVKDYLEGVGTKSPTGERLPLVAVPTTAGTGSEATSNAVLSEVGPSGYKRSLRHPGYVPDAAFLDPLLHLSCPPSITAAAGMDAISQLVEAFLSTEANPASDALALQGLVLAGRSFLVVVREGGRKVDARLEMAYAAYFSGVCLTSAGLGLVHGLASPLGARFPVSHGLLCANLLPEVMEATVRVLEREGYSSLLTRCALAGEALSGRRPTGTSPPSLLPATLYALREQAGIPSLSGCGITPEDARALAASASHKAHPCTIPREEIASIIISRI</sequence>
<evidence type="ECO:0000256" key="1">
    <source>
        <dbReference type="ARBA" id="ARBA00007358"/>
    </source>
</evidence>
<gene>
    <name evidence="5" type="ordered locus">STHERM_c17510</name>
</gene>
<dbReference type="GO" id="GO:0004022">
    <property type="term" value="F:alcohol dehydrogenase (NAD+) activity"/>
    <property type="evidence" value="ECO:0007669"/>
    <property type="project" value="TreeGrafter"/>
</dbReference>
<dbReference type="Gene3D" id="3.40.50.1970">
    <property type="match status" value="1"/>
</dbReference>
<dbReference type="FunFam" id="3.40.50.1970:FF:000003">
    <property type="entry name" value="Alcohol dehydrogenase, iron-containing"/>
    <property type="match status" value="1"/>
</dbReference>
<name>E0RP24_WINT6</name>
<reference key="1">
    <citation type="submission" date="2009-08" db="EMBL/GenBank/DDBJ databases">
        <title>The genome sequence of Spirochaeta thermophila DSM6192.</title>
        <authorList>
            <person name="Angelov A."/>
            <person name="Mientus M."/>
            <person name="Wittenberg S."/>
            <person name="Lehmann R."/>
            <person name="Liesegang H."/>
            <person name="Daniel R."/>
            <person name="Liebl W."/>
        </authorList>
    </citation>
    <scope>NUCLEOTIDE SEQUENCE</scope>
    <source>
        <strain>DSM 6192</strain>
    </source>
</reference>
<dbReference type="AlphaFoldDB" id="E0RP24"/>
<dbReference type="PaxDb" id="665571-STHERM_c17510"/>
<proteinExistence type="inferred from homology"/>
<dbReference type="Gene3D" id="1.20.1090.10">
    <property type="entry name" value="Dehydroquinate synthase-like - alpha domain"/>
    <property type="match status" value="1"/>
</dbReference>
<evidence type="ECO:0000256" key="2">
    <source>
        <dbReference type="ARBA" id="ARBA00023002"/>
    </source>
</evidence>
<dbReference type="InterPro" id="IPR001670">
    <property type="entry name" value="ADH_Fe/GldA"/>
</dbReference>
<evidence type="ECO:0000313" key="6">
    <source>
        <dbReference type="Proteomes" id="UP000001296"/>
    </source>
</evidence>
<accession>E0RP24</accession>
<dbReference type="Pfam" id="PF00465">
    <property type="entry name" value="Fe-ADH"/>
    <property type="match status" value="1"/>
</dbReference>
<keyword evidence="2" id="KW-0560">Oxidoreductase</keyword>
<comment type="similarity">
    <text evidence="1">Belongs to the iron-containing alcohol dehydrogenase family.</text>
</comment>
<dbReference type="RefSeq" id="WP_013314525.1">
    <property type="nucleotide sequence ID" value="NC_014484.1"/>
</dbReference>
<dbReference type="InterPro" id="IPR039697">
    <property type="entry name" value="Alcohol_dehydrogenase_Fe"/>
</dbReference>
<feature type="domain" description="Fe-containing alcohol dehydrogenase-like C-terminal" evidence="4">
    <location>
        <begin position="193"/>
        <end position="380"/>
    </location>
</feature>
<evidence type="ECO:0000259" key="3">
    <source>
        <dbReference type="Pfam" id="PF00465"/>
    </source>
</evidence>
<feature type="domain" description="Alcohol dehydrogenase iron-type/glycerol dehydrogenase GldA" evidence="3">
    <location>
        <begin position="12"/>
        <end position="182"/>
    </location>
</feature>
<evidence type="ECO:0000313" key="5">
    <source>
        <dbReference type="EMBL" id="ADN02686.1"/>
    </source>
</evidence>
<organism evidence="5 6">
    <name type="scientific">Winmispira thermophila (strain ATCC 49972 / DSM 6192 / RI 19.B1)</name>
    <name type="common">Spirochaeta thermophila</name>
    <dbReference type="NCBI Taxonomy" id="665571"/>
    <lineage>
        <taxon>Bacteria</taxon>
        <taxon>Pseudomonadati</taxon>
        <taxon>Spirochaetota</taxon>
        <taxon>Spirochaetia</taxon>
        <taxon>Winmispirales</taxon>
        <taxon>Winmispiraceae</taxon>
        <taxon>Winmispira</taxon>
    </lineage>
</organism>
<protein>
    <submittedName>
        <fullName evidence="5">Putative alcohol dehydrogenase</fullName>
    </submittedName>
</protein>
<dbReference type="Pfam" id="PF25137">
    <property type="entry name" value="ADH_Fe_C"/>
    <property type="match status" value="1"/>
</dbReference>
<dbReference type="SUPFAM" id="SSF56796">
    <property type="entry name" value="Dehydroquinate synthase-like"/>
    <property type="match status" value="1"/>
</dbReference>
<dbReference type="Proteomes" id="UP000001296">
    <property type="component" value="Chromosome"/>
</dbReference>
<dbReference type="PANTHER" id="PTHR11496">
    <property type="entry name" value="ALCOHOL DEHYDROGENASE"/>
    <property type="match status" value="1"/>
</dbReference>
<reference evidence="5 6" key="2">
    <citation type="journal article" date="2010" name="J. Bacteriol.">
        <title>Genome sequence of the polysaccharide-degrading, thermophilic anaerobe Spirochaeta thermophila DSM 6192.</title>
        <authorList>
            <person name="Angelov A."/>
            <person name="Liebl S."/>
            <person name="Ballschmiter M."/>
            <person name="Bomeke M."/>
            <person name="Lehmann R."/>
            <person name="Liesegang H."/>
            <person name="Daniel R."/>
            <person name="Liebl W."/>
        </authorList>
    </citation>
    <scope>NUCLEOTIDE SEQUENCE [LARGE SCALE GENOMIC DNA]</scope>
    <source>
        <strain evidence="6">ATCC 49972 / DSM 6192 / RI 19.B1</strain>
    </source>
</reference>
<dbReference type="GO" id="GO:0046872">
    <property type="term" value="F:metal ion binding"/>
    <property type="evidence" value="ECO:0007669"/>
    <property type="project" value="InterPro"/>
</dbReference>
<evidence type="ECO:0000259" key="4">
    <source>
        <dbReference type="Pfam" id="PF25137"/>
    </source>
</evidence>
<dbReference type="EMBL" id="CP001698">
    <property type="protein sequence ID" value="ADN02686.1"/>
    <property type="molecule type" value="Genomic_DNA"/>
</dbReference>
<dbReference type="eggNOG" id="COG1454">
    <property type="taxonomic scope" value="Bacteria"/>
</dbReference>
<dbReference type="KEGG" id="sta:STHERM_c17510"/>
<dbReference type="CDD" id="cd08183">
    <property type="entry name" value="Fe-ADH-like"/>
    <property type="match status" value="1"/>
</dbReference>
<dbReference type="HOGENOM" id="CLU_007207_0_0_12"/>
<dbReference type="PANTHER" id="PTHR11496:SF102">
    <property type="entry name" value="ALCOHOL DEHYDROGENASE 4"/>
    <property type="match status" value="1"/>
</dbReference>